<gene>
    <name evidence="2" type="ORF">PCOR1329_LOCUS53672</name>
</gene>
<evidence type="ECO:0000313" key="3">
    <source>
        <dbReference type="Proteomes" id="UP001189429"/>
    </source>
</evidence>
<dbReference type="EMBL" id="CAUYUJ010016543">
    <property type="protein sequence ID" value="CAK0866511.1"/>
    <property type="molecule type" value="Genomic_DNA"/>
</dbReference>
<keyword evidence="3" id="KW-1185">Reference proteome</keyword>
<sequence length="326" mass="37304">MPRRASLQAALLAAAAGLLPTASGLAVASESSAEAEAWPLSRLSGIQIKSASDLDWAMQRQDLHTHFNRRQKYLKCPVLNTTGTHIVHMLYFPWNKTTQTLKANESDFDHEFYVRFSALLQGKYCVKLWQLSDMRTYVKAEYPGLWELVEQKADRPVALVDFYRLLVVHDFGGIFWQYGSELTNSALRLSDPFDQFLPPKGKSARLLVEKWITEADAEEMGRTRKSRKGVPPTLRRIATQVFSASPHNEFLRFASQRAISNLLTIPVERDYDILETMGNGMFSEAFNDYVKLGKANDIDVVDFEETRHIVRYSHTFSWRRDKGRCC</sequence>
<organism evidence="2 3">
    <name type="scientific">Prorocentrum cordatum</name>
    <dbReference type="NCBI Taxonomy" id="2364126"/>
    <lineage>
        <taxon>Eukaryota</taxon>
        <taxon>Sar</taxon>
        <taxon>Alveolata</taxon>
        <taxon>Dinophyceae</taxon>
        <taxon>Prorocentrales</taxon>
        <taxon>Prorocentraceae</taxon>
        <taxon>Prorocentrum</taxon>
    </lineage>
</organism>
<comment type="caution">
    <text evidence="2">The sequence shown here is derived from an EMBL/GenBank/DDBJ whole genome shotgun (WGS) entry which is preliminary data.</text>
</comment>
<feature type="signal peptide" evidence="1">
    <location>
        <begin position="1"/>
        <end position="24"/>
    </location>
</feature>
<accession>A0ABN9V3N6</accession>
<feature type="chain" id="PRO_5045278736" evidence="1">
    <location>
        <begin position="25"/>
        <end position="326"/>
    </location>
</feature>
<protein>
    <submittedName>
        <fullName evidence="2">Uncharacterized protein</fullName>
    </submittedName>
</protein>
<evidence type="ECO:0000313" key="2">
    <source>
        <dbReference type="EMBL" id="CAK0866511.1"/>
    </source>
</evidence>
<name>A0ABN9V3N6_9DINO</name>
<reference evidence="2" key="1">
    <citation type="submission" date="2023-10" db="EMBL/GenBank/DDBJ databases">
        <authorList>
            <person name="Chen Y."/>
            <person name="Shah S."/>
            <person name="Dougan E. K."/>
            <person name="Thang M."/>
            <person name="Chan C."/>
        </authorList>
    </citation>
    <scope>NUCLEOTIDE SEQUENCE [LARGE SCALE GENOMIC DNA]</scope>
</reference>
<dbReference type="Proteomes" id="UP001189429">
    <property type="component" value="Unassembled WGS sequence"/>
</dbReference>
<evidence type="ECO:0000256" key="1">
    <source>
        <dbReference type="SAM" id="SignalP"/>
    </source>
</evidence>
<dbReference type="Gene3D" id="3.90.550.20">
    <property type="match status" value="1"/>
</dbReference>
<keyword evidence="1" id="KW-0732">Signal</keyword>
<proteinExistence type="predicted"/>